<evidence type="ECO:0000313" key="3">
    <source>
        <dbReference type="Proteomes" id="UP001221142"/>
    </source>
</evidence>
<organism evidence="2 3">
    <name type="scientific">Roridomyces roridus</name>
    <dbReference type="NCBI Taxonomy" id="1738132"/>
    <lineage>
        <taxon>Eukaryota</taxon>
        <taxon>Fungi</taxon>
        <taxon>Dikarya</taxon>
        <taxon>Basidiomycota</taxon>
        <taxon>Agaricomycotina</taxon>
        <taxon>Agaricomycetes</taxon>
        <taxon>Agaricomycetidae</taxon>
        <taxon>Agaricales</taxon>
        <taxon>Marasmiineae</taxon>
        <taxon>Mycenaceae</taxon>
        <taxon>Roridomyces</taxon>
    </lineage>
</organism>
<reference evidence="2" key="1">
    <citation type="submission" date="2023-03" db="EMBL/GenBank/DDBJ databases">
        <title>Massive genome expansion in bonnet fungi (Mycena s.s.) driven by repeated elements and novel gene families across ecological guilds.</title>
        <authorList>
            <consortium name="Lawrence Berkeley National Laboratory"/>
            <person name="Harder C.B."/>
            <person name="Miyauchi S."/>
            <person name="Viragh M."/>
            <person name="Kuo A."/>
            <person name="Thoen E."/>
            <person name="Andreopoulos B."/>
            <person name="Lu D."/>
            <person name="Skrede I."/>
            <person name="Drula E."/>
            <person name="Henrissat B."/>
            <person name="Morin E."/>
            <person name="Kohler A."/>
            <person name="Barry K."/>
            <person name="LaButti K."/>
            <person name="Morin E."/>
            <person name="Salamov A."/>
            <person name="Lipzen A."/>
            <person name="Mereny Z."/>
            <person name="Hegedus B."/>
            <person name="Baldrian P."/>
            <person name="Stursova M."/>
            <person name="Weitz H."/>
            <person name="Taylor A."/>
            <person name="Grigoriev I.V."/>
            <person name="Nagy L.G."/>
            <person name="Martin F."/>
            <person name="Kauserud H."/>
        </authorList>
    </citation>
    <scope>NUCLEOTIDE SEQUENCE</scope>
    <source>
        <strain evidence="2">9284</strain>
    </source>
</reference>
<dbReference type="Proteomes" id="UP001221142">
    <property type="component" value="Unassembled WGS sequence"/>
</dbReference>
<feature type="region of interest" description="Disordered" evidence="1">
    <location>
        <begin position="1"/>
        <end position="26"/>
    </location>
</feature>
<dbReference type="AlphaFoldDB" id="A0AAD7CI77"/>
<keyword evidence="3" id="KW-1185">Reference proteome</keyword>
<protein>
    <submittedName>
        <fullName evidence="2">Uncharacterized protein</fullName>
    </submittedName>
</protein>
<accession>A0AAD7CI77</accession>
<evidence type="ECO:0000256" key="1">
    <source>
        <dbReference type="SAM" id="MobiDB-lite"/>
    </source>
</evidence>
<feature type="non-terminal residue" evidence="2">
    <location>
        <position position="1"/>
    </location>
</feature>
<name>A0AAD7CI77_9AGAR</name>
<feature type="non-terminal residue" evidence="2">
    <location>
        <position position="141"/>
    </location>
</feature>
<proteinExistence type="predicted"/>
<gene>
    <name evidence="2" type="ORF">FB45DRAFT_669617</name>
</gene>
<evidence type="ECO:0000313" key="2">
    <source>
        <dbReference type="EMBL" id="KAJ7649861.1"/>
    </source>
</evidence>
<comment type="caution">
    <text evidence="2">The sequence shown here is derived from an EMBL/GenBank/DDBJ whole genome shotgun (WGS) entry which is preliminary data.</text>
</comment>
<dbReference type="EMBL" id="JARKIF010000001">
    <property type="protein sequence ID" value="KAJ7649861.1"/>
    <property type="molecule type" value="Genomic_DNA"/>
</dbReference>
<sequence>RSSSPNSFPFRLPADQPPPARGEIKDGRVTPTYVLAWTCDTSQFYRGLQKATGREVSFCNFSGVVRKNWNPDPVDGLKAEPIPFPGIDGNYYLVALSNRPNVDHKRRVLGLQGDPLISSARAAMGVDVEDVEGTLQWLRWP</sequence>